<keyword evidence="2" id="KW-0472">Membrane</keyword>
<feature type="domain" description="Response regulatory" evidence="3">
    <location>
        <begin position="53"/>
        <end position="173"/>
    </location>
</feature>
<name>A0A2V1JVC5_9BURK</name>
<dbReference type="Proteomes" id="UP000245212">
    <property type="component" value="Unassembled WGS sequence"/>
</dbReference>
<protein>
    <recommendedName>
        <fullName evidence="7">Diguanylate phosphodiesterase</fullName>
    </recommendedName>
</protein>
<comment type="caution">
    <text evidence="5">The sequence shown here is derived from an EMBL/GenBank/DDBJ whole genome shotgun (WGS) entry which is preliminary data.</text>
</comment>
<dbReference type="SUPFAM" id="SSF52172">
    <property type="entry name" value="CheY-like"/>
    <property type="match status" value="1"/>
</dbReference>
<evidence type="ECO:0008006" key="7">
    <source>
        <dbReference type="Google" id="ProtNLM"/>
    </source>
</evidence>
<keyword evidence="6" id="KW-1185">Reference proteome</keyword>
<feature type="transmembrane region" description="Helical" evidence="2">
    <location>
        <begin position="372"/>
        <end position="393"/>
    </location>
</feature>
<feature type="domain" description="EAL" evidence="4">
    <location>
        <begin position="192"/>
        <end position="445"/>
    </location>
</feature>
<dbReference type="Pfam" id="PF00072">
    <property type="entry name" value="Response_reg"/>
    <property type="match status" value="1"/>
</dbReference>
<keyword evidence="2" id="KW-1133">Transmembrane helix</keyword>
<gene>
    <name evidence="5" type="ORF">DD235_12250</name>
</gene>
<evidence type="ECO:0000259" key="4">
    <source>
        <dbReference type="PROSITE" id="PS50883"/>
    </source>
</evidence>
<dbReference type="InterPro" id="IPR001789">
    <property type="entry name" value="Sig_transdc_resp-reg_receiver"/>
</dbReference>
<dbReference type="GO" id="GO:0000160">
    <property type="term" value="P:phosphorelay signal transduction system"/>
    <property type="evidence" value="ECO:0007669"/>
    <property type="project" value="InterPro"/>
</dbReference>
<dbReference type="CDD" id="cd00156">
    <property type="entry name" value="REC"/>
    <property type="match status" value="1"/>
</dbReference>
<dbReference type="PANTHER" id="PTHR33121:SF71">
    <property type="entry name" value="OXYGEN SENSOR PROTEIN DOSP"/>
    <property type="match status" value="1"/>
</dbReference>
<dbReference type="SMART" id="SM00448">
    <property type="entry name" value="REC"/>
    <property type="match status" value="1"/>
</dbReference>
<sequence>MASPPVPCPTSASARAIAAWKTCCCVRCQSIHCTIHSRLPSCAGEPDMRYPYHILVLEDHPLQCAHVCDMLEQAGFAQVDTAHSGTDALARIGHSAYDLILLDLNMPDMDGMQFIQELAEHYPDILIAITSACSPRMMDSASHMARNMNLTVIDCYAKPFTALNAQSLGKALDQHSHRPAATAPVLPAESLPAMTSAMLDAALLTHQIEPWFQPKCSLRTGKIVGVEALARWRHPDVGLVSPGVFLPAITEHGKDHALLIHMLGGALQAYRRWATQGWRIPVSVNLPTHLLDDATLPDQLHAHVIACGVPAEDVTFELLESSQTVDPGLFFMGAGRLRLKGFGLAQDDFGIGYSSMHSLTAVPFTELKIDRAFVSGAAVTGTLAAATITAIMLGKELGMKVTAEGVESAEDLEFLRNAGCDYVQGFLIARPAPESELTALLDRELCPSSTTHMH</sequence>
<dbReference type="AlphaFoldDB" id="A0A2V1JVC5"/>
<organism evidence="5 6">
    <name type="scientific">Corticimicrobacter populi</name>
    <dbReference type="NCBI Taxonomy" id="2175229"/>
    <lineage>
        <taxon>Bacteria</taxon>
        <taxon>Pseudomonadati</taxon>
        <taxon>Pseudomonadota</taxon>
        <taxon>Betaproteobacteria</taxon>
        <taxon>Burkholderiales</taxon>
        <taxon>Alcaligenaceae</taxon>
        <taxon>Corticimicrobacter</taxon>
    </lineage>
</organism>
<reference evidence="6" key="1">
    <citation type="submission" date="2018-05" db="EMBL/GenBank/DDBJ databases">
        <authorList>
            <person name="Li Y."/>
        </authorList>
    </citation>
    <scope>NUCLEOTIDE SEQUENCE [LARGE SCALE GENOMIC DNA]</scope>
    <source>
        <strain evidence="6">3d-2-2</strain>
    </source>
</reference>
<dbReference type="SUPFAM" id="SSF141868">
    <property type="entry name" value="EAL domain-like"/>
    <property type="match status" value="1"/>
</dbReference>
<evidence type="ECO:0000256" key="1">
    <source>
        <dbReference type="PROSITE-ProRule" id="PRU00169"/>
    </source>
</evidence>
<evidence type="ECO:0000259" key="3">
    <source>
        <dbReference type="PROSITE" id="PS50110"/>
    </source>
</evidence>
<dbReference type="InterPro" id="IPR050706">
    <property type="entry name" value="Cyclic-di-GMP_PDE-like"/>
</dbReference>
<dbReference type="InterPro" id="IPR035919">
    <property type="entry name" value="EAL_sf"/>
</dbReference>
<dbReference type="EMBL" id="QETA01000005">
    <property type="protein sequence ID" value="PWF22148.1"/>
    <property type="molecule type" value="Genomic_DNA"/>
</dbReference>
<dbReference type="Gene3D" id="3.40.50.2300">
    <property type="match status" value="1"/>
</dbReference>
<dbReference type="PANTHER" id="PTHR33121">
    <property type="entry name" value="CYCLIC DI-GMP PHOSPHODIESTERASE PDEF"/>
    <property type="match status" value="1"/>
</dbReference>
<dbReference type="SMART" id="SM00052">
    <property type="entry name" value="EAL"/>
    <property type="match status" value="1"/>
</dbReference>
<dbReference type="GO" id="GO:0071111">
    <property type="term" value="F:cyclic-guanylate-specific phosphodiesterase activity"/>
    <property type="evidence" value="ECO:0007669"/>
    <property type="project" value="InterPro"/>
</dbReference>
<dbReference type="CDD" id="cd01948">
    <property type="entry name" value="EAL"/>
    <property type="match status" value="1"/>
</dbReference>
<accession>A0A2V1JVC5</accession>
<evidence type="ECO:0000313" key="6">
    <source>
        <dbReference type="Proteomes" id="UP000245212"/>
    </source>
</evidence>
<dbReference type="PROSITE" id="PS50883">
    <property type="entry name" value="EAL"/>
    <property type="match status" value="1"/>
</dbReference>
<evidence type="ECO:0000256" key="2">
    <source>
        <dbReference type="SAM" id="Phobius"/>
    </source>
</evidence>
<feature type="modified residue" description="4-aspartylphosphate" evidence="1">
    <location>
        <position position="103"/>
    </location>
</feature>
<dbReference type="PROSITE" id="PS50110">
    <property type="entry name" value="RESPONSE_REGULATORY"/>
    <property type="match status" value="1"/>
</dbReference>
<keyword evidence="2" id="KW-0812">Transmembrane</keyword>
<dbReference type="InterPro" id="IPR011006">
    <property type="entry name" value="CheY-like_superfamily"/>
</dbReference>
<evidence type="ECO:0000313" key="5">
    <source>
        <dbReference type="EMBL" id="PWF22148.1"/>
    </source>
</evidence>
<proteinExistence type="predicted"/>
<dbReference type="Gene3D" id="3.20.20.450">
    <property type="entry name" value="EAL domain"/>
    <property type="match status" value="1"/>
</dbReference>
<keyword evidence="1" id="KW-0597">Phosphoprotein</keyword>
<dbReference type="Pfam" id="PF00563">
    <property type="entry name" value="EAL"/>
    <property type="match status" value="1"/>
</dbReference>
<dbReference type="InterPro" id="IPR001633">
    <property type="entry name" value="EAL_dom"/>
</dbReference>